<dbReference type="Pfam" id="PF00271">
    <property type="entry name" value="Helicase_C"/>
    <property type="match status" value="1"/>
</dbReference>
<dbReference type="SMART" id="SM00982">
    <property type="entry name" value="TRCF"/>
    <property type="match status" value="1"/>
</dbReference>
<dbReference type="InterPro" id="IPR014001">
    <property type="entry name" value="Helicase_ATP-bd"/>
</dbReference>
<sequence>MKIEEIFLKLPEINDLIKRVKQSTGENFLLTGVQPAIKPLLLQTYLQQLKKPILIVEDTLNHAQGLVDELIALLGPNQVNFFPVEETMAAEAAIASPEFRAARIQTLAGMQVPKITVTAASGIGYPLLPPVQWREQIRQLKPGMNLDLNKFIAFLSSVGYQRQQLVAKKGEFAVRGSIVDIYPFDQLNPIRIDLFDTEIDSIREFSASNQRSLQNLDCITVLPASEYPLDAAQQAHALAVLKKQYQKVSTSAVQKEFRENLNNINYKLTAALTARQFPAWAAAFKRGLLAEKNSLLDYLPDKGVVFWDDLPRIVESQRLQQQEQMAWETNQLASGKLFEASQPTTTIKEWQKKDQHNSIFLALFRKGMGKLTFSSIADIQVRMIQQFFGQMPLLKTEMQRWEKQQQTVIFSINNPDRIRKVQQTLIDFAIPVEINTTKKLNLGQPQLVQIGFNHGFELPQLKLVVVTESELFQKVKAKQPRRLTMENTERLKSYTDLKKGDYVVHVNHGIGRFLGIKTISDRGKHQDYLTIEYQDAGKLFVPVKQIDRIQKYVSAEGKSPHLNKLGGSDWEKTKRRVAAKVEDIADELVELYAKRETEKGFAYSLDDEFQHEFEAAFAYTETPDQLRSAREIKHDMQQSKPMDRLLIGDVGYGKTEVALRAAFKAIQDGKQVAFLVPTTVLAQQHYETMLSRFEGFPVEIGILSRFRTQQQVKQTLKKLAVGQLDIVVGTHRLLSKDVKFKDLGLLIVDEEQRFGVKHKEKIKELRSSIDVLTLTATPIPRTLNMSMLGVRDLSVIETAPLNRFPIQTYVIEQDYSLIADAVHREINRGGQTFYLHNRVADIERTVTELKTMIPEARIGYIHGQMSEAQLERILLDFINGEFDVLVTTTIIETGIDIPNVNTLIVEDADKMGLAQLYQLRGRVGRSNRMAYAYFMYRPDKVLTEISEKRLEAIKDFTELGSGFKIAMRDLAIRGAGNLLGRQQHGFIDSVGYDLYVQMLKDAVAKKQGKQVRLVSDAEIDLDLEAYLPSEYIADPRQKIEIYKRIRQLQNQAQFDEVQADLLDRFGDYPSSVANLLEIGRLKMLADQIQVKSIQQVDRKFIIIFDKQFANYLTARDLLEALAQTTLKATIKNESGCFNLILNQQPKSELLEVITQFEKLFAFLADSENQRSKGKKNETKTKQ</sequence>
<comment type="similarity">
    <text evidence="11 13">In the C-terminal section; belongs to the helicase family. RecG subfamily.</text>
</comment>
<proteinExistence type="inferred from homology"/>
<evidence type="ECO:0000259" key="14">
    <source>
        <dbReference type="PROSITE" id="PS51192"/>
    </source>
</evidence>
<dbReference type="Pfam" id="PF17757">
    <property type="entry name" value="UvrB_inter"/>
    <property type="match status" value="1"/>
</dbReference>
<dbReference type="InterPro" id="IPR001650">
    <property type="entry name" value="Helicase_C-like"/>
</dbReference>
<feature type="domain" description="Helicase C-terminal" evidence="15">
    <location>
        <begin position="810"/>
        <end position="971"/>
    </location>
</feature>
<dbReference type="SMART" id="SM00487">
    <property type="entry name" value="DEXDc"/>
    <property type="match status" value="1"/>
</dbReference>
<dbReference type="NCBIfam" id="TIGR00580">
    <property type="entry name" value="mfd"/>
    <property type="match status" value="1"/>
</dbReference>
<dbReference type="PROSITE" id="PS51194">
    <property type="entry name" value="HELICASE_CTER"/>
    <property type="match status" value="1"/>
</dbReference>
<dbReference type="EC" id="3.6.4.-" evidence="13"/>
<gene>
    <name evidence="13" type="primary">mfd</name>
    <name evidence="16" type="ORF">BSQ50_01965</name>
</gene>
<dbReference type="InterPro" id="IPR011545">
    <property type="entry name" value="DEAD/DEAH_box_helicase_dom"/>
</dbReference>
<keyword evidence="2 13" id="KW-0963">Cytoplasm</keyword>
<evidence type="ECO:0000256" key="7">
    <source>
        <dbReference type="ARBA" id="ARBA00022840"/>
    </source>
</evidence>
<comment type="similarity">
    <text evidence="10 13">In the N-terminal section; belongs to the UvrB family.</text>
</comment>
<evidence type="ECO:0000256" key="11">
    <source>
        <dbReference type="ARBA" id="ARBA00061399"/>
    </source>
</evidence>
<dbReference type="Proteomes" id="UP000324497">
    <property type="component" value="Chromosome"/>
</dbReference>
<comment type="subcellular location">
    <subcellularLocation>
        <location evidence="1 13">Cytoplasm</location>
    </subcellularLocation>
</comment>
<dbReference type="InterPro" id="IPR027417">
    <property type="entry name" value="P-loop_NTPase"/>
</dbReference>
<dbReference type="Gene3D" id="3.40.50.300">
    <property type="entry name" value="P-loop containing nucleotide triphosphate hydrolases"/>
    <property type="match status" value="2"/>
</dbReference>
<dbReference type="PANTHER" id="PTHR47964">
    <property type="entry name" value="ATP-DEPENDENT DNA HELICASE HOMOLOG RECG, CHLOROPLASTIC"/>
    <property type="match status" value="1"/>
</dbReference>
<dbReference type="GO" id="GO:0016787">
    <property type="term" value="F:hydrolase activity"/>
    <property type="evidence" value="ECO:0007669"/>
    <property type="project" value="UniProtKB-KW"/>
</dbReference>
<keyword evidence="7 13" id="KW-0067">ATP-binding</keyword>
<dbReference type="SUPFAM" id="SSF143517">
    <property type="entry name" value="TRCF domain-like"/>
    <property type="match status" value="1"/>
</dbReference>
<evidence type="ECO:0000256" key="12">
    <source>
        <dbReference type="ARBA" id="ARBA00070128"/>
    </source>
</evidence>
<evidence type="ECO:0000256" key="3">
    <source>
        <dbReference type="ARBA" id="ARBA00022741"/>
    </source>
</evidence>
<feature type="domain" description="Helicase ATP-binding" evidence="14">
    <location>
        <begin position="635"/>
        <end position="796"/>
    </location>
</feature>
<evidence type="ECO:0000313" key="16">
    <source>
        <dbReference type="EMBL" id="AUJ31436.1"/>
    </source>
</evidence>
<dbReference type="GO" id="GO:0000716">
    <property type="term" value="P:transcription-coupled nucleotide-excision repair, DNA damage recognition"/>
    <property type="evidence" value="ECO:0007669"/>
    <property type="project" value="UniProtKB-UniRule"/>
</dbReference>
<dbReference type="PROSITE" id="PS51192">
    <property type="entry name" value="HELICASE_ATP_BIND_1"/>
    <property type="match status" value="1"/>
</dbReference>
<dbReference type="InterPro" id="IPR047112">
    <property type="entry name" value="RecG/Mfd"/>
</dbReference>
<dbReference type="Gene3D" id="3.30.2060.10">
    <property type="entry name" value="Penicillin-binding protein 1b domain"/>
    <property type="match status" value="1"/>
</dbReference>
<dbReference type="GO" id="GO:0006355">
    <property type="term" value="P:regulation of DNA-templated transcription"/>
    <property type="evidence" value="ECO:0007669"/>
    <property type="project" value="UniProtKB-UniRule"/>
</dbReference>
<dbReference type="SUPFAM" id="SSF141259">
    <property type="entry name" value="CarD-like"/>
    <property type="match status" value="1"/>
</dbReference>
<comment type="function">
    <text evidence="13">Couples transcription and DNA repair by recognizing RNA polymerase (RNAP) stalled at DNA lesions. Mediates ATP-dependent release of RNAP and its truncated transcript from the DNA, and recruitment of nucleotide excision repair machinery to the damaged site.</text>
</comment>
<evidence type="ECO:0000256" key="2">
    <source>
        <dbReference type="ARBA" id="ARBA00022490"/>
    </source>
</evidence>
<dbReference type="InterPro" id="IPR036101">
    <property type="entry name" value="CarD-like/TRCF_RID_sf"/>
</dbReference>
<dbReference type="GO" id="GO:0005524">
    <property type="term" value="F:ATP binding"/>
    <property type="evidence" value="ECO:0007669"/>
    <property type="project" value="UniProtKB-UniRule"/>
</dbReference>
<dbReference type="KEGG" id="lng:BSQ50_01965"/>
<dbReference type="SUPFAM" id="SSF52540">
    <property type="entry name" value="P-loop containing nucleoside triphosphate hydrolases"/>
    <property type="match status" value="4"/>
</dbReference>
<evidence type="ECO:0000259" key="15">
    <source>
        <dbReference type="PROSITE" id="PS51194"/>
    </source>
</evidence>
<dbReference type="GO" id="GO:0003684">
    <property type="term" value="F:damaged DNA binding"/>
    <property type="evidence" value="ECO:0007669"/>
    <property type="project" value="InterPro"/>
</dbReference>
<keyword evidence="6" id="KW-0347">Helicase</keyword>
<dbReference type="InterPro" id="IPR041471">
    <property type="entry name" value="UvrB_inter"/>
</dbReference>
<accession>A0A3Q8CFP7</accession>
<dbReference type="InterPro" id="IPR003711">
    <property type="entry name" value="CarD-like/TRCF_RID"/>
</dbReference>
<dbReference type="AlphaFoldDB" id="A0A3Q8CFP7"/>
<dbReference type="SMART" id="SM01058">
    <property type="entry name" value="CarD_TRCF"/>
    <property type="match status" value="1"/>
</dbReference>
<dbReference type="Pfam" id="PF03461">
    <property type="entry name" value="TRCF"/>
    <property type="match status" value="1"/>
</dbReference>
<evidence type="ECO:0000256" key="13">
    <source>
        <dbReference type="HAMAP-Rule" id="MF_00969"/>
    </source>
</evidence>
<keyword evidence="9 13" id="KW-0234">DNA repair</keyword>
<dbReference type="Pfam" id="PF02559">
    <property type="entry name" value="CarD_TRCF_RID"/>
    <property type="match status" value="1"/>
</dbReference>
<dbReference type="Gene3D" id="3.90.1150.50">
    <property type="entry name" value="Transcription-repair-coupling factor, D7 domain"/>
    <property type="match status" value="1"/>
</dbReference>
<evidence type="ECO:0000256" key="9">
    <source>
        <dbReference type="ARBA" id="ARBA00023204"/>
    </source>
</evidence>
<dbReference type="InterPro" id="IPR037235">
    <property type="entry name" value="TRCF-like_C_D7"/>
</dbReference>
<keyword evidence="8 13" id="KW-0238">DNA-binding</keyword>
<evidence type="ECO:0000256" key="4">
    <source>
        <dbReference type="ARBA" id="ARBA00022763"/>
    </source>
</evidence>
<reference evidence="16 17" key="1">
    <citation type="submission" date="2016-11" db="EMBL/GenBank/DDBJ databases">
        <title>Interaction between Lactobacillus species and yeast in water kefir.</title>
        <authorList>
            <person name="Behr J."/>
            <person name="Xu D."/>
            <person name="Vogel R.F."/>
        </authorList>
    </citation>
    <scope>NUCLEOTIDE SEQUENCE [LARGE SCALE GENOMIC DNA]</scope>
    <source>
        <strain evidence="16 17">TMW 1.1827</strain>
    </source>
</reference>
<keyword evidence="4 13" id="KW-0227">DNA damage</keyword>
<dbReference type="FunFam" id="3.40.50.300:FF:000546">
    <property type="entry name" value="Transcription-repair-coupling factor"/>
    <property type="match status" value="1"/>
</dbReference>
<protein>
    <recommendedName>
        <fullName evidence="12 13">Transcription-repair-coupling factor</fullName>
        <shortName evidence="13">TRCF</shortName>
        <ecNumber evidence="13">3.6.4.-</ecNumber>
    </recommendedName>
</protein>
<dbReference type="RefSeq" id="WP_148126279.1">
    <property type="nucleotide sequence ID" value="NZ_CP018180.1"/>
</dbReference>
<dbReference type="PANTHER" id="PTHR47964:SF1">
    <property type="entry name" value="ATP-DEPENDENT DNA HELICASE HOMOLOG RECG, CHLOROPLASTIC"/>
    <property type="match status" value="1"/>
</dbReference>
<evidence type="ECO:0000256" key="6">
    <source>
        <dbReference type="ARBA" id="ARBA00022806"/>
    </source>
</evidence>
<evidence type="ECO:0000256" key="8">
    <source>
        <dbReference type="ARBA" id="ARBA00023125"/>
    </source>
</evidence>
<dbReference type="HAMAP" id="MF_00969">
    <property type="entry name" value="TRCF"/>
    <property type="match status" value="1"/>
</dbReference>
<dbReference type="Gene3D" id="3.40.50.11180">
    <property type="match status" value="1"/>
</dbReference>
<dbReference type="EMBL" id="CP018180">
    <property type="protein sequence ID" value="AUJ31436.1"/>
    <property type="molecule type" value="Genomic_DNA"/>
</dbReference>
<dbReference type="Pfam" id="PF00270">
    <property type="entry name" value="DEAD"/>
    <property type="match status" value="1"/>
</dbReference>
<keyword evidence="17" id="KW-1185">Reference proteome</keyword>
<evidence type="ECO:0000256" key="1">
    <source>
        <dbReference type="ARBA" id="ARBA00004496"/>
    </source>
</evidence>
<dbReference type="Gene3D" id="2.40.10.170">
    <property type="match status" value="1"/>
</dbReference>
<dbReference type="InterPro" id="IPR005118">
    <property type="entry name" value="TRCF_C"/>
</dbReference>
<keyword evidence="3 13" id="KW-0547">Nucleotide-binding</keyword>
<name>A0A3Q8CFP7_9LACO</name>
<dbReference type="SMART" id="SM00490">
    <property type="entry name" value="HELICc"/>
    <property type="match status" value="1"/>
</dbReference>
<evidence type="ECO:0000256" key="10">
    <source>
        <dbReference type="ARBA" id="ARBA00061104"/>
    </source>
</evidence>
<evidence type="ECO:0000256" key="5">
    <source>
        <dbReference type="ARBA" id="ARBA00022801"/>
    </source>
</evidence>
<dbReference type="GO" id="GO:0005737">
    <property type="term" value="C:cytoplasm"/>
    <property type="evidence" value="ECO:0007669"/>
    <property type="project" value="UniProtKB-SubCell"/>
</dbReference>
<evidence type="ECO:0000313" key="17">
    <source>
        <dbReference type="Proteomes" id="UP000324497"/>
    </source>
</evidence>
<keyword evidence="5 13" id="KW-0378">Hydrolase</keyword>
<organism evidence="16 17">
    <name type="scientific">Liquorilactobacillus nagelii</name>
    <dbReference type="NCBI Taxonomy" id="82688"/>
    <lineage>
        <taxon>Bacteria</taxon>
        <taxon>Bacillati</taxon>
        <taxon>Bacillota</taxon>
        <taxon>Bacilli</taxon>
        <taxon>Lactobacillales</taxon>
        <taxon>Lactobacillaceae</taxon>
        <taxon>Liquorilactobacillus</taxon>
    </lineage>
</organism>
<dbReference type="GO" id="GO:0003678">
    <property type="term" value="F:DNA helicase activity"/>
    <property type="evidence" value="ECO:0007669"/>
    <property type="project" value="TreeGrafter"/>
</dbReference>
<dbReference type="InterPro" id="IPR004576">
    <property type="entry name" value="Mfd"/>
</dbReference>
<dbReference type="CDD" id="cd17991">
    <property type="entry name" value="DEXHc_TRCF"/>
    <property type="match status" value="1"/>
</dbReference>